<dbReference type="OrthoDB" id="7051241at2"/>
<keyword evidence="13" id="KW-0675">Receptor</keyword>
<keyword evidence="4 8" id="KW-0812">Transmembrane</keyword>
<sequence>MMKPVYRGRLLASTLLISCAAFAAPAAAQTVSGSADDVSIAQDDATESQTSSEIVVTGSRLARPDIESAAPVAVVGAEEIALQSGSANIENVLNDLPQVTATTSSTSNNPGGGVATVNLRALGASRTLTLVDGKRYVSYDVTQQVDLNTIPAALVERVDVVTGGRSAVYGSDAIAGVVNFILKKDFQGIDLQSQYNVSERGDAQIWDVNATIGANVEDGRGNATVHVGYLKRSGTFAGARDFGINALTNLGGNPPTIINGGSGFVPQTRVVQPGLGALLGFGTDSLDFNPDGSLGPYVPTDAYNFQPINYLQVPQERFLVSAQAHYEVTEAIVPYISAQFINNRVTQELAPTPIGNTVAFGQSANGVLGGLTVQTNSPFLAPSVRAAFQALDAAETNAATRNNGYITVPSFSSRTLALGPRRGEDDRNAYRIMAGLRGDLGGGWSYDGSYMYARTKNAQRQSGNVALSNFLAATNNSFQNPTTGAISPFPFADVPNGGVLVCTDPAARAAGCVPANIFGLNNISPEAIEYLGIGATNLQEYTTEHAIIALTNPRLLDFGTGPVGLAIGGEWRREAGSVTPDTFLASGNVAGFNPGQPTAGAYTVKEAFAEVNIPLANNTFVHLAELNLAGRVSDYSNAPGTVYTYAINGIFAPVRDLTLRGQYSRAIRGPSVNELFLGNTVSAAVNIDGCGAASAAPGGSLNAFCIAQGVPAAVLADPVAREALSNPVITAPTTFLGGNPNLREETATTWTVGGVFAPTFLRGFTATVDYYNIEIEDYISRIGTANIGAACFEQQLQNFCSLLTRNSLGQLERINDLNANSGGLKTTGIDVGVNYTHRPESLFGIEGGSIGFSFQGSRLLSYDYTPVLGLDIVRECAGRYGLFCTPASAGNVAGVPLPKWRHNARLSLGSEMARASLQWRYLGSVRDSQDAVIYAVERLPEMNYFDLTFGFSPTETFDLNFGVANLTDKQPPLLPGSQSGGSGEQNNTFPSVYDVIGRSFFVSTRVRF</sequence>
<dbReference type="InterPro" id="IPR012910">
    <property type="entry name" value="Plug_dom"/>
</dbReference>
<dbReference type="AlphaFoldDB" id="A0A4U1L5X4"/>
<protein>
    <submittedName>
        <fullName evidence="13">TonB-dependent receptor</fullName>
    </submittedName>
</protein>
<dbReference type="PROSITE" id="PS52016">
    <property type="entry name" value="TONB_DEPENDENT_REC_3"/>
    <property type="match status" value="1"/>
</dbReference>
<dbReference type="Gene3D" id="2.40.170.20">
    <property type="entry name" value="TonB-dependent receptor, beta-barrel domain"/>
    <property type="match status" value="1"/>
</dbReference>
<evidence type="ECO:0000313" key="13">
    <source>
        <dbReference type="EMBL" id="TKD51670.1"/>
    </source>
</evidence>
<dbReference type="Proteomes" id="UP000309138">
    <property type="component" value="Unassembled WGS sequence"/>
</dbReference>
<dbReference type="GO" id="GO:0009279">
    <property type="term" value="C:cell outer membrane"/>
    <property type="evidence" value="ECO:0007669"/>
    <property type="project" value="UniProtKB-SubCell"/>
</dbReference>
<evidence type="ECO:0000259" key="11">
    <source>
        <dbReference type="Pfam" id="PF00593"/>
    </source>
</evidence>
<keyword evidence="7 8" id="KW-0998">Cell outer membrane</keyword>
<proteinExistence type="inferred from homology"/>
<evidence type="ECO:0000256" key="10">
    <source>
        <dbReference type="SAM" id="SignalP"/>
    </source>
</evidence>
<evidence type="ECO:0000256" key="4">
    <source>
        <dbReference type="ARBA" id="ARBA00022692"/>
    </source>
</evidence>
<keyword evidence="10" id="KW-0732">Signal</keyword>
<gene>
    <name evidence="13" type="ORF">FBR43_13575</name>
</gene>
<dbReference type="InterPro" id="IPR039426">
    <property type="entry name" value="TonB-dep_rcpt-like"/>
</dbReference>
<dbReference type="InterPro" id="IPR037066">
    <property type="entry name" value="Plug_dom_sf"/>
</dbReference>
<evidence type="ECO:0000259" key="12">
    <source>
        <dbReference type="Pfam" id="PF07715"/>
    </source>
</evidence>
<evidence type="ECO:0000256" key="9">
    <source>
        <dbReference type="RuleBase" id="RU003357"/>
    </source>
</evidence>
<evidence type="ECO:0000256" key="3">
    <source>
        <dbReference type="ARBA" id="ARBA00022452"/>
    </source>
</evidence>
<dbReference type="PANTHER" id="PTHR47234">
    <property type="match status" value="1"/>
</dbReference>
<keyword evidence="2 8" id="KW-0813">Transport</keyword>
<reference evidence="13 14" key="1">
    <citation type="submission" date="2019-04" db="EMBL/GenBank/DDBJ databases">
        <authorList>
            <person name="Yang Y."/>
            <person name="Wei D."/>
        </authorList>
    </citation>
    <scope>NUCLEOTIDE SEQUENCE [LARGE SCALE GENOMIC DNA]</scope>
    <source>
        <strain evidence="13 14">L-1-4w-11</strain>
    </source>
</reference>
<keyword evidence="14" id="KW-1185">Reference proteome</keyword>
<comment type="subcellular location">
    <subcellularLocation>
        <location evidence="1 8">Cell outer membrane</location>
        <topology evidence="1 8">Multi-pass membrane protein</topology>
    </subcellularLocation>
</comment>
<dbReference type="InterPro" id="IPR036942">
    <property type="entry name" value="Beta-barrel_TonB_sf"/>
</dbReference>
<evidence type="ECO:0000256" key="1">
    <source>
        <dbReference type="ARBA" id="ARBA00004571"/>
    </source>
</evidence>
<keyword evidence="5 9" id="KW-0798">TonB box</keyword>
<evidence type="ECO:0000313" key="14">
    <source>
        <dbReference type="Proteomes" id="UP000309138"/>
    </source>
</evidence>
<evidence type="ECO:0000256" key="8">
    <source>
        <dbReference type="PROSITE-ProRule" id="PRU01360"/>
    </source>
</evidence>
<keyword evidence="6 8" id="KW-0472">Membrane</keyword>
<comment type="similarity">
    <text evidence="8 9">Belongs to the TonB-dependent receptor family.</text>
</comment>
<feature type="domain" description="TonB-dependent receptor-like beta-barrel" evidence="11">
    <location>
        <begin position="396"/>
        <end position="966"/>
    </location>
</feature>
<feature type="signal peptide" evidence="10">
    <location>
        <begin position="1"/>
        <end position="23"/>
    </location>
</feature>
<dbReference type="Gene3D" id="2.170.130.10">
    <property type="entry name" value="TonB-dependent receptor, plug domain"/>
    <property type="match status" value="1"/>
</dbReference>
<dbReference type="PANTHER" id="PTHR47234:SF2">
    <property type="entry name" value="TONB-DEPENDENT RECEPTOR"/>
    <property type="match status" value="1"/>
</dbReference>
<name>A0A4U1L5X4_9SPHN</name>
<evidence type="ECO:0000256" key="7">
    <source>
        <dbReference type="ARBA" id="ARBA00023237"/>
    </source>
</evidence>
<keyword evidence="3 8" id="KW-1134">Transmembrane beta strand</keyword>
<evidence type="ECO:0000256" key="5">
    <source>
        <dbReference type="ARBA" id="ARBA00023077"/>
    </source>
</evidence>
<dbReference type="Pfam" id="PF00593">
    <property type="entry name" value="TonB_dep_Rec_b-barrel"/>
    <property type="match status" value="1"/>
</dbReference>
<dbReference type="InterPro" id="IPR000531">
    <property type="entry name" value="Beta-barrel_TonB"/>
</dbReference>
<feature type="domain" description="TonB-dependent receptor plug" evidence="12">
    <location>
        <begin position="66"/>
        <end position="177"/>
    </location>
</feature>
<accession>A0A4U1L5X4</accession>
<dbReference type="EMBL" id="SWKR01000002">
    <property type="protein sequence ID" value="TKD51670.1"/>
    <property type="molecule type" value="Genomic_DNA"/>
</dbReference>
<feature type="chain" id="PRO_5020629384" evidence="10">
    <location>
        <begin position="24"/>
        <end position="1008"/>
    </location>
</feature>
<comment type="caution">
    <text evidence="13">The sequence shown here is derived from an EMBL/GenBank/DDBJ whole genome shotgun (WGS) entry which is preliminary data.</text>
</comment>
<organism evidence="13 14">
    <name type="scientific">Sphingomonas baiyangensis</name>
    <dbReference type="NCBI Taxonomy" id="2572576"/>
    <lineage>
        <taxon>Bacteria</taxon>
        <taxon>Pseudomonadati</taxon>
        <taxon>Pseudomonadota</taxon>
        <taxon>Alphaproteobacteria</taxon>
        <taxon>Sphingomonadales</taxon>
        <taxon>Sphingomonadaceae</taxon>
        <taxon>Sphingomonas</taxon>
    </lineage>
</organism>
<dbReference type="SUPFAM" id="SSF56935">
    <property type="entry name" value="Porins"/>
    <property type="match status" value="1"/>
</dbReference>
<evidence type="ECO:0000256" key="6">
    <source>
        <dbReference type="ARBA" id="ARBA00023136"/>
    </source>
</evidence>
<evidence type="ECO:0000256" key="2">
    <source>
        <dbReference type="ARBA" id="ARBA00022448"/>
    </source>
</evidence>
<dbReference type="Pfam" id="PF07715">
    <property type="entry name" value="Plug"/>
    <property type="match status" value="1"/>
</dbReference>